<name>A0A939PCC2_9ACTN</name>
<keyword evidence="4" id="KW-1185">Reference proteome</keyword>
<evidence type="ECO:0008006" key="5">
    <source>
        <dbReference type="Google" id="ProtNLM"/>
    </source>
</evidence>
<dbReference type="EMBL" id="JAGEOJ010000003">
    <property type="protein sequence ID" value="MBO2447044.1"/>
    <property type="molecule type" value="Genomic_DNA"/>
</dbReference>
<evidence type="ECO:0000313" key="4">
    <source>
        <dbReference type="Proteomes" id="UP000669179"/>
    </source>
</evidence>
<dbReference type="AlphaFoldDB" id="A0A939PCC2"/>
<gene>
    <name evidence="3" type="ORF">J4573_08080</name>
</gene>
<keyword evidence="1" id="KW-1133">Transmembrane helix</keyword>
<dbReference type="InterPro" id="IPR046151">
    <property type="entry name" value="DUF6153"/>
</dbReference>
<feature type="signal peptide" evidence="2">
    <location>
        <begin position="1"/>
        <end position="26"/>
    </location>
</feature>
<keyword evidence="2" id="KW-0732">Signal</keyword>
<organism evidence="3 4">
    <name type="scientific">Actinomadura barringtoniae</name>
    <dbReference type="NCBI Taxonomy" id="1427535"/>
    <lineage>
        <taxon>Bacteria</taxon>
        <taxon>Bacillati</taxon>
        <taxon>Actinomycetota</taxon>
        <taxon>Actinomycetes</taxon>
        <taxon>Streptosporangiales</taxon>
        <taxon>Thermomonosporaceae</taxon>
        <taxon>Actinomadura</taxon>
    </lineage>
</organism>
<evidence type="ECO:0000313" key="3">
    <source>
        <dbReference type="EMBL" id="MBO2447044.1"/>
    </source>
</evidence>
<proteinExistence type="predicted"/>
<accession>A0A939PCC2</accession>
<dbReference type="Pfam" id="PF19650">
    <property type="entry name" value="DUF6153"/>
    <property type="match status" value="1"/>
</dbReference>
<comment type="caution">
    <text evidence="3">The sequence shown here is derived from an EMBL/GenBank/DDBJ whole genome shotgun (WGS) entry which is preliminary data.</text>
</comment>
<keyword evidence="1" id="KW-0472">Membrane</keyword>
<reference evidence="3" key="1">
    <citation type="submission" date="2021-03" db="EMBL/GenBank/DDBJ databases">
        <authorList>
            <person name="Kanchanasin P."/>
            <person name="Saeng-In P."/>
            <person name="Phongsopitanun W."/>
            <person name="Yuki M."/>
            <person name="Kudo T."/>
            <person name="Ohkuma M."/>
            <person name="Tanasupawat S."/>
        </authorList>
    </citation>
    <scope>NUCLEOTIDE SEQUENCE</scope>
    <source>
        <strain evidence="3">GKU 128</strain>
    </source>
</reference>
<dbReference type="RefSeq" id="WP_208254646.1">
    <property type="nucleotide sequence ID" value="NZ_JAGEOJ010000003.1"/>
</dbReference>
<protein>
    <recommendedName>
        <fullName evidence="5">DUF2946 domain-containing protein</fullName>
    </recommendedName>
</protein>
<feature type="chain" id="PRO_5037105908" description="DUF2946 domain-containing protein" evidence="2">
    <location>
        <begin position="27"/>
        <end position="142"/>
    </location>
</feature>
<feature type="transmembrane region" description="Helical" evidence="1">
    <location>
        <begin position="84"/>
        <end position="103"/>
    </location>
</feature>
<dbReference type="Proteomes" id="UP000669179">
    <property type="component" value="Unassembled WGS sequence"/>
</dbReference>
<keyword evidence="1" id="KW-0812">Transmembrane</keyword>
<evidence type="ECO:0000256" key="1">
    <source>
        <dbReference type="SAM" id="Phobius"/>
    </source>
</evidence>
<sequence length="142" mass="14951">MNRQGVSRAAALMLLLGLFVMHGVTASPSPVHVSDPLTMSMSASMAPQGSMSAMGQSVMKQSVMGQHVAMTSPSEHGGHGVDCAAGAICFALLIMALVLALALGRPMGLLPLHAVWAWLTQRRRGPPEPRPPSVYQLSVLRL</sequence>
<evidence type="ECO:0000256" key="2">
    <source>
        <dbReference type="SAM" id="SignalP"/>
    </source>
</evidence>